<keyword evidence="3" id="KW-0443">Lipid metabolism</keyword>
<accession>X1KMF8</accession>
<dbReference type="InterPro" id="IPR016035">
    <property type="entry name" value="Acyl_Trfase/lysoPLipase"/>
</dbReference>
<evidence type="ECO:0000256" key="1">
    <source>
        <dbReference type="ARBA" id="ARBA00022801"/>
    </source>
</evidence>
<name>X1KMF8_9ZZZZ</name>
<organism evidence="5">
    <name type="scientific">marine sediment metagenome</name>
    <dbReference type="NCBI Taxonomy" id="412755"/>
    <lineage>
        <taxon>unclassified sequences</taxon>
        <taxon>metagenomes</taxon>
        <taxon>ecological metagenomes</taxon>
    </lineage>
</organism>
<dbReference type="PANTHER" id="PTHR14226:SF76">
    <property type="entry name" value="NTE FAMILY PROTEIN RSSA"/>
    <property type="match status" value="1"/>
</dbReference>
<gene>
    <name evidence="5" type="ORF">S06H3_08382</name>
</gene>
<dbReference type="GO" id="GO:0016787">
    <property type="term" value="F:hydrolase activity"/>
    <property type="evidence" value="ECO:0007669"/>
    <property type="project" value="UniProtKB-KW"/>
</dbReference>
<dbReference type="PANTHER" id="PTHR14226">
    <property type="entry name" value="NEUROPATHY TARGET ESTERASE/SWISS CHEESE D.MELANOGASTER"/>
    <property type="match status" value="1"/>
</dbReference>
<evidence type="ECO:0000256" key="2">
    <source>
        <dbReference type="ARBA" id="ARBA00022963"/>
    </source>
</evidence>
<evidence type="ECO:0000313" key="5">
    <source>
        <dbReference type="EMBL" id="GAI08272.1"/>
    </source>
</evidence>
<dbReference type="PROSITE" id="PS51635">
    <property type="entry name" value="PNPLA"/>
    <property type="match status" value="1"/>
</dbReference>
<dbReference type="GO" id="GO:0016042">
    <property type="term" value="P:lipid catabolic process"/>
    <property type="evidence" value="ECO:0007669"/>
    <property type="project" value="UniProtKB-KW"/>
</dbReference>
<dbReference type="Pfam" id="PF01734">
    <property type="entry name" value="Patatin"/>
    <property type="match status" value="1"/>
</dbReference>
<reference evidence="5" key="1">
    <citation type="journal article" date="2014" name="Front. Microbiol.">
        <title>High frequency of phylogenetically diverse reductive dehalogenase-homologous genes in deep subseafloor sedimentary metagenomes.</title>
        <authorList>
            <person name="Kawai M."/>
            <person name="Futagami T."/>
            <person name="Toyoda A."/>
            <person name="Takaki Y."/>
            <person name="Nishi S."/>
            <person name="Hori S."/>
            <person name="Arai W."/>
            <person name="Tsubouchi T."/>
            <person name="Morono Y."/>
            <person name="Uchiyama I."/>
            <person name="Ito T."/>
            <person name="Fujiyama A."/>
            <person name="Inagaki F."/>
            <person name="Takami H."/>
        </authorList>
    </citation>
    <scope>NUCLEOTIDE SEQUENCE</scope>
    <source>
        <strain evidence="5">Expedition CK06-06</strain>
    </source>
</reference>
<dbReference type="Gene3D" id="3.40.1090.10">
    <property type="entry name" value="Cytosolic phospholipase A2 catalytic domain"/>
    <property type="match status" value="2"/>
</dbReference>
<evidence type="ECO:0000259" key="4">
    <source>
        <dbReference type="PROSITE" id="PS51635"/>
    </source>
</evidence>
<feature type="non-terminal residue" evidence="5">
    <location>
        <position position="233"/>
    </location>
</feature>
<dbReference type="AlphaFoldDB" id="X1KMF8"/>
<dbReference type="EMBL" id="BARV01003529">
    <property type="protein sequence ID" value="GAI08272.1"/>
    <property type="molecule type" value="Genomic_DNA"/>
</dbReference>
<keyword evidence="2" id="KW-0442">Lipid degradation</keyword>
<proteinExistence type="predicted"/>
<dbReference type="SUPFAM" id="SSF52151">
    <property type="entry name" value="FabD/lysophospholipase-like"/>
    <property type="match status" value="1"/>
</dbReference>
<dbReference type="InterPro" id="IPR002641">
    <property type="entry name" value="PNPLA_dom"/>
</dbReference>
<feature type="domain" description="PNPLA" evidence="4">
    <location>
        <begin position="13"/>
        <end position="176"/>
    </location>
</feature>
<sequence length="233" mass="25660">MKHPKGKTPKVGLALSGGTARAMAHIGVLKALEDESIPIDMISGTSGGALAGACYAKERNAAILEEMMLGLDWRKLVGLFDLNLILLWKGFVQGQRAKSFLRSIIGNVRFEHLEIPLSVVATDIRRMEEIVINEGSVAEAVRASISVPMIFTPVKWRGRFLIDGGAVNPMPVDVVRKMGAEIVIAVNTAGISQRRKRRSRATKEVRDKPIPYPESTRLSIVKRRLNSLIRQNN</sequence>
<protein>
    <recommendedName>
        <fullName evidence="4">PNPLA domain-containing protein</fullName>
    </recommendedName>
</protein>
<keyword evidence="1" id="KW-0378">Hydrolase</keyword>
<comment type="caution">
    <text evidence="5">The sequence shown here is derived from an EMBL/GenBank/DDBJ whole genome shotgun (WGS) entry which is preliminary data.</text>
</comment>
<evidence type="ECO:0000256" key="3">
    <source>
        <dbReference type="ARBA" id="ARBA00023098"/>
    </source>
</evidence>
<dbReference type="InterPro" id="IPR050301">
    <property type="entry name" value="NTE"/>
</dbReference>